<gene>
    <name evidence="3" type="ORF">D9758_006287</name>
</gene>
<dbReference type="PROSITE" id="PS50097">
    <property type="entry name" value="BTB"/>
    <property type="match status" value="1"/>
</dbReference>
<proteinExistence type="predicted"/>
<name>A0A8H5D8J3_9AGAR</name>
<feature type="domain" description="BTB" evidence="2">
    <location>
        <begin position="18"/>
        <end position="91"/>
    </location>
</feature>
<dbReference type="AlphaFoldDB" id="A0A8H5D8J3"/>
<evidence type="ECO:0000313" key="4">
    <source>
        <dbReference type="Proteomes" id="UP000559256"/>
    </source>
</evidence>
<organism evidence="3 4">
    <name type="scientific">Tetrapyrgos nigripes</name>
    <dbReference type="NCBI Taxonomy" id="182062"/>
    <lineage>
        <taxon>Eukaryota</taxon>
        <taxon>Fungi</taxon>
        <taxon>Dikarya</taxon>
        <taxon>Basidiomycota</taxon>
        <taxon>Agaricomycotina</taxon>
        <taxon>Agaricomycetes</taxon>
        <taxon>Agaricomycetidae</taxon>
        <taxon>Agaricales</taxon>
        <taxon>Marasmiineae</taxon>
        <taxon>Marasmiaceae</taxon>
        <taxon>Tetrapyrgos</taxon>
    </lineage>
</organism>
<dbReference type="EMBL" id="JAACJM010000056">
    <property type="protein sequence ID" value="KAF5355536.1"/>
    <property type="molecule type" value="Genomic_DNA"/>
</dbReference>
<dbReference type="CDD" id="cd18186">
    <property type="entry name" value="BTB_POZ_ZBTB_KLHL-like"/>
    <property type="match status" value="1"/>
</dbReference>
<reference evidence="3 4" key="1">
    <citation type="journal article" date="2020" name="ISME J.">
        <title>Uncovering the hidden diversity of litter-decomposition mechanisms in mushroom-forming fungi.</title>
        <authorList>
            <person name="Floudas D."/>
            <person name="Bentzer J."/>
            <person name="Ahren D."/>
            <person name="Johansson T."/>
            <person name="Persson P."/>
            <person name="Tunlid A."/>
        </authorList>
    </citation>
    <scope>NUCLEOTIDE SEQUENCE [LARGE SCALE GENOMIC DNA]</scope>
    <source>
        <strain evidence="3 4">CBS 291.85</strain>
    </source>
</reference>
<feature type="region of interest" description="Disordered" evidence="1">
    <location>
        <begin position="214"/>
        <end position="252"/>
    </location>
</feature>
<comment type="caution">
    <text evidence="3">The sequence shown here is derived from an EMBL/GenBank/DDBJ whole genome shotgun (WGS) entry which is preliminary data.</text>
</comment>
<evidence type="ECO:0000256" key="1">
    <source>
        <dbReference type="SAM" id="MobiDB-lite"/>
    </source>
</evidence>
<dbReference type="InterPro" id="IPR011333">
    <property type="entry name" value="SKP1/BTB/POZ_sf"/>
</dbReference>
<dbReference type="Gene3D" id="3.30.710.10">
    <property type="entry name" value="Potassium Channel Kv1.1, Chain A"/>
    <property type="match status" value="1"/>
</dbReference>
<protein>
    <recommendedName>
        <fullName evidence="2">BTB domain-containing protein</fullName>
    </recommendedName>
</protein>
<dbReference type="InterPro" id="IPR000210">
    <property type="entry name" value="BTB/POZ_dom"/>
</dbReference>
<keyword evidence="4" id="KW-1185">Reference proteome</keyword>
<dbReference type="Pfam" id="PF00651">
    <property type="entry name" value="BTB"/>
    <property type="match status" value="1"/>
</dbReference>
<dbReference type="SUPFAM" id="SSF54695">
    <property type="entry name" value="POZ domain"/>
    <property type="match status" value="1"/>
</dbReference>
<dbReference type="OrthoDB" id="3199068at2759"/>
<evidence type="ECO:0000313" key="3">
    <source>
        <dbReference type="EMBL" id="KAF5355536.1"/>
    </source>
</evidence>
<evidence type="ECO:0000259" key="2">
    <source>
        <dbReference type="PROSITE" id="PS50097"/>
    </source>
</evidence>
<sequence length="252" mass="28901">MAATKTSFPKTDVSYYWETVVFLVEDTVFKIPKYHFAKSSEVFESMFSLPQGDKEAEGNTDANPIRLEGIQAIDFRRFLKVLYPSQIPWREDETTMDEWKSILKLATLWRFLTLRKFAIDKLTSQEMDVTERILMGREFSVSSWIKSGYSDLVSQDGPLSMETAKSIGYEAAVRVFRAREAASRNNLKAYTNRRHGADLGRYVETEFADELSRASKDGAVYQQEEEETSSMQSPDRRCKVVLPWSSDSDDSA</sequence>
<dbReference type="SMART" id="SM00225">
    <property type="entry name" value="BTB"/>
    <property type="match status" value="1"/>
</dbReference>
<accession>A0A8H5D8J3</accession>
<dbReference type="Proteomes" id="UP000559256">
    <property type="component" value="Unassembled WGS sequence"/>
</dbReference>